<sequence>MRGTHSQIVSVRLTRIIVTKRSYAYITIPNEMKRALVLQRIELFDFAYNFSILSRAGDNREITCSIGGPLVKDTWPHNFVDQLGMILTGRLKETANFFYHYFVIAPHPFALPKFERDKGVRGGIQLSLTSTGPRVLTGVETNQSNEGNSSDTDSDIILCELNEANDIDALISSGRKKHKTSTGAA</sequence>
<dbReference type="EMBL" id="JAIQCV010000008">
    <property type="protein sequence ID" value="KAH1072331.1"/>
    <property type="molecule type" value="Genomic_DNA"/>
</dbReference>
<dbReference type="AlphaFoldDB" id="A0A9D3ZWY3"/>
<keyword evidence="2" id="KW-1185">Reference proteome</keyword>
<accession>A0A9D3ZWY3</accession>
<reference evidence="1 2" key="1">
    <citation type="journal article" date="2021" name="Plant Biotechnol. J.">
        <title>Multi-omics assisted identification of the key and species-specific regulatory components of drought-tolerant mechanisms in Gossypium stocksii.</title>
        <authorList>
            <person name="Yu D."/>
            <person name="Ke L."/>
            <person name="Zhang D."/>
            <person name="Wu Y."/>
            <person name="Sun Y."/>
            <person name="Mei J."/>
            <person name="Sun J."/>
            <person name="Sun Y."/>
        </authorList>
    </citation>
    <scope>NUCLEOTIDE SEQUENCE [LARGE SCALE GENOMIC DNA]</scope>
    <source>
        <strain evidence="2">cv. E1</strain>
        <tissue evidence="1">Leaf</tissue>
    </source>
</reference>
<organism evidence="1 2">
    <name type="scientific">Gossypium stocksii</name>
    <dbReference type="NCBI Taxonomy" id="47602"/>
    <lineage>
        <taxon>Eukaryota</taxon>
        <taxon>Viridiplantae</taxon>
        <taxon>Streptophyta</taxon>
        <taxon>Embryophyta</taxon>
        <taxon>Tracheophyta</taxon>
        <taxon>Spermatophyta</taxon>
        <taxon>Magnoliopsida</taxon>
        <taxon>eudicotyledons</taxon>
        <taxon>Gunneridae</taxon>
        <taxon>Pentapetalae</taxon>
        <taxon>rosids</taxon>
        <taxon>malvids</taxon>
        <taxon>Malvales</taxon>
        <taxon>Malvaceae</taxon>
        <taxon>Malvoideae</taxon>
        <taxon>Gossypium</taxon>
    </lineage>
</organism>
<gene>
    <name evidence="1" type="ORF">J1N35_024659</name>
</gene>
<protein>
    <submittedName>
        <fullName evidence="1">Uncharacterized protein</fullName>
    </submittedName>
</protein>
<comment type="caution">
    <text evidence="1">The sequence shown here is derived from an EMBL/GenBank/DDBJ whole genome shotgun (WGS) entry which is preliminary data.</text>
</comment>
<dbReference type="Proteomes" id="UP000828251">
    <property type="component" value="Unassembled WGS sequence"/>
</dbReference>
<name>A0A9D3ZWY3_9ROSI</name>
<proteinExistence type="predicted"/>
<evidence type="ECO:0000313" key="1">
    <source>
        <dbReference type="EMBL" id="KAH1072331.1"/>
    </source>
</evidence>
<dbReference type="OrthoDB" id="10473957at2759"/>
<evidence type="ECO:0000313" key="2">
    <source>
        <dbReference type="Proteomes" id="UP000828251"/>
    </source>
</evidence>